<sequence>MDKNIKFKVVTDTTSDIPTEIGKGLNINIIPYYIHMDGKSYEENVDIQPEDVWEYLKKAPENNLPKTACPGVGEYYEVFKKILEEGLSVLSIHLTSWGSGAFQSASTAKSILKEENPNYEIEVIDSKSVSLGTGFMAIEAARAALKGLSLKEVVEHIQKIRENLFHAFTNETLKYLAAGGRIGKAKYLLAEILNINPIISIDKEGVLFALDKARGRLNSYQKIIFHMHDFFKEKISLNIGLLHANAWEEVQKLKEEIAKYFEIKEVLINKLSAALSVHSGPGTVGVIAYPSSLSIE</sequence>
<dbReference type="PANTHER" id="PTHR33434">
    <property type="entry name" value="DEGV DOMAIN-CONTAINING PROTEIN DR_1986-RELATED"/>
    <property type="match status" value="1"/>
</dbReference>
<dbReference type="Gene3D" id="3.40.50.10170">
    <property type="match status" value="1"/>
</dbReference>
<dbReference type="AlphaFoldDB" id="A0A7C3MLG0"/>
<accession>A0A7C3MLG0</accession>
<evidence type="ECO:0000256" key="1">
    <source>
        <dbReference type="ARBA" id="ARBA00023121"/>
    </source>
</evidence>
<dbReference type="GO" id="GO:0008289">
    <property type="term" value="F:lipid binding"/>
    <property type="evidence" value="ECO:0007669"/>
    <property type="project" value="UniProtKB-KW"/>
</dbReference>
<dbReference type="Pfam" id="PF02645">
    <property type="entry name" value="DegV"/>
    <property type="match status" value="1"/>
</dbReference>
<dbReference type="PROSITE" id="PS51482">
    <property type="entry name" value="DEGV"/>
    <property type="match status" value="1"/>
</dbReference>
<comment type="caution">
    <text evidence="2">The sequence shown here is derived from an EMBL/GenBank/DDBJ whole genome shotgun (WGS) entry which is preliminary data.</text>
</comment>
<dbReference type="InterPro" id="IPR003797">
    <property type="entry name" value="DegV"/>
</dbReference>
<organism evidence="2">
    <name type="scientific">Dictyoglomus thermophilum</name>
    <dbReference type="NCBI Taxonomy" id="14"/>
    <lineage>
        <taxon>Bacteria</taxon>
        <taxon>Pseudomonadati</taxon>
        <taxon>Dictyoglomota</taxon>
        <taxon>Dictyoglomia</taxon>
        <taxon>Dictyoglomales</taxon>
        <taxon>Dictyoglomaceae</taxon>
        <taxon>Dictyoglomus</taxon>
    </lineage>
</organism>
<dbReference type="NCBIfam" id="TIGR00762">
    <property type="entry name" value="DegV"/>
    <property type="match status" value="1"/>
</dbReference>
<name>A0A7C3MLG0_DICTH</name>
<dbReference type="PANTHER" id="PTHR33434:SF2">
    <property type="entry name" value="FATTY ACID-BINDING PROTEIN TM_1468"/>
    <property type="match status" value="1"/>
</dbReference>
<keyword evidence="1" id="KW-0446">Lipid-binding</keyword>
<dbReference type="InterPro" id="IPR050270">
    <property type="entry name" value="DegV_domain_contain"/>
</dbReference>
<reference evidence="2" key="1">
    <citation type="journal article" date="2020" name="mSystems">
        <title>Genome- and Community-Level Interaction Insights into Carbon Utilization and Element Cycling Functions of Hydrothermarchaeota in Hydrothermal Sediment.</title>
        <authorList>
            <person name="Zhou Z."/>
            <person name="Liu Y."/>
            <person name="Xu W."/>
            <person name="Pan J."/>
            <person name="Luo Z.H."/>
            <person name="Li M."/>
        </authorList>
    </citation>
    <scope>NUCLEOTIDE SEQUENCE [LARGE SCALE GENOMIC DNA]</scope>
    <source>
        <strain evidence="2">SpSt-81</strain>
    </source>
</reference>
<dbReference type="InterPro" id="IPR043168">
    <property type="entry name" value="DegV_C"/>
</dbReference>
<protein>
    <submittedName>
        <fullName evidence="2">DegV family protein</fullName>
    </submittedName>
</protein>
<gene>
    <name evidence="2" type="ORF">ENW00_07175</name>
</gene>
<dbReference type="Gene3D" id="3.30.1180.10">
    <property type="match status" value="1"/>
</dbReference>
<dbReference type="SUPFAM" id="SSF82549">
    <property type="entry name" value="DAK1/DegV-like"/>
    <property type="match status" value="1"/>
</dbReference>
<evidence type="ECO:0000313" key="2">
    <source>
        <dbReference type="EMBL" id="HFX13911.1"/>
    </source>
</evidence>
<proteinExistence type="predicted"/>
<dbReference type="EMBL" id="DTIN01000027">
    <property type="protein sequence ID" value="HFX13911.1"/>
    <property type="molecule type" value="Genomic_DNA"/>
</dbReference>